<feature type="region of interest" description="Disordered" evidence="1">
    <location>
        <begin position="543"/>
        <end position="664"/>
    </location>
</feature>
<feature type="compositionally biased region" description="Basic and acidic residues" evidence="1">
    <location>
        <begin position="60"/>
        <end position="71"/>
    </location>
</feature>
<feature type="region of interest" description="Disordered" evidence="1">
    <location>
        <begin position="502"/>
        <end position="525"/>
    </location>
</feature>
<feature type="region of interest" description="Disordered" evidence="1">
    <location>
        <begin position="244"/>
        <end position="273"/>
    </location>
</feature>
<evidence type="ECO:0000259" key="2">
    <source>
        <dbReference type="PROSITE" id="PS50097"/>
    </source>
</evidence>
<organism evidence="3 4">
    <name type="scientific">Eimeria praecox</name>
    <dbReference type="NCBI Taxonomy" id="51316"/>
    <lineage>
        <taxon>Eukaryota</taxon>
        <taxon>Sar</taxon>
        <taxon>Alveolata</taxon>
        <taxon>Apicomplexa</taxon>
        <taxon>Conoidasida</taxon>
        <taxon>Coccidia</taxon>
        <taxon>Eucoccidiorida</taxon>
        <taxon>Eimeriorina</taxon>
        <taxon>Eimeriidae</taxon>
        <taxon>Eimeria</taxon>
    </lineage>
</organism>
<dbReference type="PROSITE" id="PS50097">
    <property type="entry name" value="BTB"/>
    <property type="match status" value="1"/>
</dbReference>
<dbReference type="Proteomes" id="UP000018201">
    <property type="component" value="Unassembled WGS sequence"/>
</dbReference>
<protein>
    <recommendedName>
        <fullName evidence="2">BTB domain-containing protein</fullName>
    </recommendedName>
</protein>
<dbReference type="Pfam" id="PF00651">
    <property type="entry name" value="BTB"/>
    <property type="match status" value="1"/>
</dbReference>
<dbReference type="CDD" id="cd18186">
    <property type="entry name" value="BTB_POZ_ZBTB_KLHL-like"/>
    <property type="match status" value="1"/>
</dbReference>
<feature type="region of interest" description="Disordered" evidence="1">
    <location>
        <begin position="1302"/>
        <end position="1325"/>
    </location>
</feature>
<feature type="compositionally biased region" description="Basic and acidic residues" evidence="1">
    <location>
        <begin position="653"/>
        <end position="664"/>
    </location>
</feature>
<feature type="region of interest" description="Disordered" evidence="1">
    <location>
        <begin position="937"/>
        <end position="956"/>
    </location>
</feature>
<sequence length="1390" mass="151210">MGFFRPYDTTGEPRFFEVYGSSSRLAFSRYFVVAHVDGFLYVLDKYFCISRLVPFRAKRPCDSPTAHERRSGLLAGPGPPTRNIAPSEGIRTREQIYGRPVAAEQEPTGLCGYQLAAEEENLEGSQLLVPVRIADVISSLFRTDKPVFSQLLTGNNQYDQRQLQGLRQKSLLLSNRHDGCLYLFLKKFLVRISLRGTVTVVGDLLELVLKKFLVRISLRGTVTVVGDLLELALAAASRLRVTSSLGSTPGETAASASSSHPLRQDNSAGGRRHASSVRRVCSVQQFCREMGHNEDASCSGSDAIAGECVTCREMGHNEDASCSGSDAIAGECVTWAPYCENAAEGEQELEYPGSDEANAQVWDHLRSMNDWMHSPAEPYPDSSSAAGRLQEFVTCRGESWEVNNCCIDGEGRCFFAMARSKFLSPVEERGMIFCLDTRSPVARAVVLRFGRGVTQSAVISLSLAAHPNSGCVLMVAKSAAEVRSGILSPVFSPPSLATDCRSQRGSSAVTAISGRTRDPEPGARMNRTNCASAVFEADTPTAVARPFGTHDSNEEPPAPEATMNGLESGDALQNSSGNEQERAFGLQDTRNEAASDPKLDSMAMSAVQRGSWSQARHRPRPNNSVGNLQLPNHPIASRDQEHSAHQEGQQALEEPRDKTAPEEHSSWWFCPCDDDPSFLFPVAECFDDDAVHNAAQSICRQFRGSASSSVCRAYFEDVDGTLLREAKAAATAARTAEIMITAMMQTEERRDLELSLKNLPAPSIVSSEVSCQPERVTRAGALRLLKEADLAASRAECAECSGYILWQPGVKVRRPKTGEEAISFGSAVLFRARTKFRREPSTGWITGAPKSLQPPCASDLITGDLVAIISQDARHLEVRDAFPSPLGLIVIPTEAANRIVRQQPDGIAGRMTSRNSVSLTSFLASFIAGSSTAASERDDLGGAAAPSGQGSADDARPLAVESQLTDPPLAEGMAALSAYTNTMHDSIPRRAVPAVNIVFVVDTLRVCRLVETRRARGSWGHNGLQSVRDQRLPGLTDAATSPACEKLTCESSQSWEKNEMKNGQQSAVLGGLPTGDRVTQSPPKGGNSCSCRTDSACLGDLPVPVLHSRFADVTLLCADGYEVESHRALLAARCPFFEARLTRPHWEAREADRVVIDLRGFAGSVVQATVRFFETGYFVIPASCCCPYCCVDQQRNGYDQYQVPQKRGLPPHESPCCCRVDWVLQAYTFAAYCLLQDLKTELLAVLARLTSQRTCLHVLTHPAVRNQLQILQLAAHQLVHHIPMPNLLLELEGCREWDFPSTDGNLPKAEEQPPPGGNRGKQRKEKKPLLSLLLSEGIYDVVIKALSAWVLVSAIEDPPSRTRADAQSKSKAYAGSYRNSLSAKRGAPLF</sequence>
<reference evidence="3" key="1">
    <citation type="submission" date="2013-10" db="EMBL/GenBank/DDBJ databases">
        <title>Genomic analysis of the causative agents of coccidiosis in chickens.</title>
        <authorList>
            <person name="Reid A.J."/>
            <person name="Blake D."/>
            <person name="Billington K."/>
            <person name="Browne H."/>
            <person name="Dunn M."/>
            <person name="Hung S."/>
            <person name="Kawahara F."/>
            <person name="Miranda-Saavedra D."/>
            <person name="Mourier T."/>
            <person name="Nagra H."/>
            <person name="Otto T.D."/>
            <person name="Rawlings N."/>
            <person name="Sanchez A."/>
            <person name="Sanders M."/>
            <person name="Subramaniam C."/>
            <person name="Tay Y."/>
            <person name="Dear P."/>
            <person name="Doerig C."/>
            <person name="Gruber A."/>
            <person name="Parkinson J."/>
            <person name="Shirley M."/>
            <person name="Wan K.L."/>
            <person name="Berriman M."/>
            <person name="Tomley F."/>
            <person name="Pain A."/>
        </authorList>
    </citation>
    <scope>NUCLEOTIDE SEQUENCE [LARGE SCALE GENOMIC DNA]</scope>
    <source>
        <strain evidence="3">Houghton</strain>
    </source>
</reference>
<feature type="domain" description="BTB" evidence="2">
    <location>
        <begin position="1111"/>
        <end position="1182"/>
    </location>
</feature>
<gene>
    <name evidence="3" type="ORF">EPH_0011690</name>
</gene>
<dbReference type="InterPro" id="IPR011333">
    <property type="entry name" value="SKP1/BTB/POZ_sf"/>
</dbReference>
<feature type="region of interest" description="Disordered" evidence="1">
    <location>
        <begin position="1360"/>
        <end position="1390"/>
    </location>
</feature>
<accession>U6G4E4</accession>
<evidence type="ECO:0000256" key="1">
    <source>
        <dbReference type="SAM" id="MobiDB-lite"/>
    </source>
</evidence>
<dbReference type="SUPFAM" id="SSF54695">
    <property type="entry name" value="POZ domain"/>
    <property type="match status" value="1"/>
</dbReference>
<feature type="compositionally biased region" description="Basic and acidic residues" evidence="1">
    <location>
        <begin position="589"/>
        <end position="599"/>
    </location>
</feature>
<dbReference type="VEuPathDB" id="ToxoDB:EPH_0011690"/>
<dbReference type="Gene3D" id="3.30.710.10">
    <property type="entry name" value="Potassium Channel Kv1.1, Chain A"/>
    <property type="match status" value="1"/>
</dbReference>
<feature type="compositionally biased region" description="Low complexity" evidence="1">
    <location>
        <begin position="941"/>
        <end position="952"/>
    </location>
</feature>
<feature type="compositionally biased region" description="Polar residues" evidence="1">
    <location>
        <begin position="621"/>
        <end position="630"/>
    </location>
</feature>
<dbReference type="InterPro" id="IPR000210">
    <property type="entry name" value="BTB/POZ_dom"/>
</dbReference>
<evidence type="ECO:0000313" key="4">
    <source>
        <dbReference type="Proteomes" id="UP000018201"/>
    </source>
</evidence>
<dbReference type="OrthoDB" id="10250130at2759"/>
<feature type="compositionally biased region" description="Basic and acidic residues" evidence="1">
    <location>
        <begin position="636"/>
        <end position="645"/>
    </location>
</feature>
<reference evidence="3" key="2">
    <citation type="submission" date="2013-10" db="EMBL/GenBank/DDBJ databases">
        <authorList>
            <person name="Aslett M."/>
        </authorList>
    </citation>
    <scope>NUCLEOTIDE SEQUENCE [LARGE SCALE GENOMIC DNA]</scope>
    <source>
        <strain evidence="3">Houghton</strain>
    </source>
</reference>
<feature type="region of interest" description="Disordered" evidence="1">
    <location>
        <begin position="60"/>
        <end position="89"/>
    </location>
</feature>
<feature type="compositionally biased region" description="Polar residues" evidence="1">
    <location>
        <begin position="244"/>
        <end position="267"/>
    </location>
</feature>
<keyword evidence="4" id="KW-1185">Reference proteome</keyword>
<name>U6G4E4_9EIME</name>
<evidence type="ECO:0000313" key="3">
    <source>
        <dbReference type="EMBL" id="CDI74183.1"/>
    </source>
</evidence>
<dbReference type="EMBL" id="HG689922">
    <property type="protein sequence ID" value="CDI74183.1"/>
    <property type="molecule type" value="Genomic_DNA"/>
</dbReference>
<proteinExistence type="predicted"/>